<dbReference type="RefSeq" id="YP_009481141.1">
    <property type="nucleotide sequence ID" value="NC_037665.1"/>
</dbReference>
<sequence>MATIAEITMRRWDAQIRQEASQACDDTLYDLMVHDYLSAGADSARAARKCLCVREATRVDPLVALPCELLDMVTESIVDVRDMGAWLIATGHPPKVHHIVAALLRGGVNVSRALLAGAPLCVVKRLAGMQPGALERAERDRLVGFAAAGGRVDVYEWCLKLYIFRYGLGCAGYYACRVLVASAWRNHPGIVDLIGDRWHCSTSLKVAIHKAVEVAVACNHLACLSAIQHSWPRQCCEPLITWSLLHDKPSAIAAVGLDHLSYGASAVFWCAVEVGAWRVARWLAATYPRSH</sequence>
<dbReference type="KEGG" id="vg:36841600"/>
<dbReference type="Proteomes" id="UP000249758">
    <property type="component" value="Segment"/>
</dbReference>
<dbReference type="EMBL" id="MG011691">
    <property type="protein sequence ID" value="AVK77145.1"/>
    <property type="molecule type" value="Genomic_DNA"/>
</dbReference>
<gene>
    <name evidence="1" type="ORF">pmac_cds_457</name>
</gene>
<accession>A0A2U7UFJ3</accession>
<evidence type="ECO:0000313" key="1">
    <source>
        <dbReference type="EMBL" id="AVK77145.1"/>
    </source>
</evidence>
<dbReference type="GeneID" id="36841600"/>
<proteinExistence type="predicted"/>
<reference evidence="1" key="1">
    <citation type="journal article" date="2018" name="Nat. Commun.">
        <title>Diversity and evolution of the emerging Pandoraviridae family.</title>
        <authorList>
            <person name="Legendre M."/>
            <person name="Fabre E."/>
            <person name="Poirot O."/>
            <person name="Jeudy S."/>
            <person name="Lartigue A."/>
            <person name="Alempic J.M."/>
            <person name="Beucher L."/>
            <person name="Philippe N."/>
            <person name="Bertaux L."/>
            <person name="Christo-Foroux E."/>
            <person name="Labadie K."/>
            <person name="Coute Y."/>
            <person name="Abergel C."/>
            <person name="Claverie J.M."/>
        </authorList>
    </citation>
    <scope>NUCLEOTIDE SEQUENCE [LARGE SCALE GENOMIC DNA]</scope>
    <source>
        <strain evidence="1">Macleodensis</strain>
    </source>
</reference>
<organism evidence="1">
    <name type="scientific">Pandoravirus macleodensis</name>
    <dbReference type="NCBI Taxonomy" id="2107707"/>
    <lineage>
        <taxon>Viruses</taxon>
        <taxon>Pandoravirus</taxon>
    </lineage>
</organism>
<name>A0A2U7UFJ3_9VIRU</name>
<protein>
    <submittedName>
        <fullName evidence="1">Uncharacterized protein</fullName>
    </submittedName>
</protein>